<comment type="subunit">
    <text evidence="3">Forms a complex with KhpB.</text>
</comment>
<sequence length="75" mass="8179">MKELVELIARGLVEQPEAVSVREVQREQVTVYEISVSPSDVGKIVGKGGRLIKAFRTLLSTAAISDGRRVSIEIV</sequence>
<dbReference type="InterPro" id="IPR015946">
    <property type="entry name" value="KH_dom-like_a/b"/>
</dbReference>
<dbReference type="InterPro" id="IPR020627">
    <property type="entry name" value="KhpA"/>
</dbReference>
<dbReference type="Gene3D" id="3.30.300.20">
    <property type="match status" value="1"/>
</dbReference>
<comment type="similarity">
    <text evidence="3">Belongs to the KhpA RNA-binding protein family.</text>
</comment>
<keyword evidence="3" id="KW-0961">Cell wall biogenesis/degradation</keyword>
<keyword evidence="1 3" id="KW-0963">Cytoplasm</keyword>
<keyword evidence="3" id="KW-0143">Chaperone</keyword>
<keyword evidence="2 3" id="KW-0694">RNA-binding</keyword>
<evidence type="ECO:0000256" key="3">
    <source>
        <dbReference type="HAMAP-Rule" id="MF_00088"/>
    </source>
</evidence>
<comment type="function">
    <text evidence="3">A probable RNA chaperone. Forms a complex with KhpB which binds to cellular RNA and controls its expression. Plays a role in peptidoglycan (PG) homeostasis and cell length regulation.</text>
</comment>
<dbReference type="GO" id="GO:0008360">
    <property type="term" value="P:regulation of cell shape"/>
    <property type="evidence" value="ECO:0007669"/>
    <property type="project" value="UniProtKB-KW"/>
</dbReference>
<comment type="subcellular location">
    <subcellularLocation>
        <location evidence="3">Cytoplasm</location>
    </subcellularLocation>
</comment>
<accession>A0A9X1VAE1</accession>
<dbReference type="CDD" id="cd22533">
    <property type="entry name" value="KH-II_YlqC-like"/>
    <property type="match status" value="1"/>
</dbReference>
<gene>
    <name evidence="3" type="primary">khpA</name>
    <name evidence="4" type="ORF">MM817_02435</name>
</gene>
<evidence type="ECO:0000256" key="1">
    <source>
        <dbReference type="ARBA" id="ARBA00022490"/>
    </source>
</evidence>
<dbReference type="PROSITE" id="PS50084">
    <property type="entry name" value="KH_TYPE_1"/>
    <property type="match status" value="1"/>
</dbReference>
<dbReference type="Proteomes" id="UP001139263">
    <property type="component" value="Unassembled WGS sequence"/>
</dbReference>
<dbReference type="EMBL" id="JALBUF010000009">
    <property type="protein sequence ID" value="MCI0184140.1"/>
    <property type="molecule type" value="Genomic_DNA"/>
</dbReference>
<comment type="caution">
    <text evidence="4">The sequence shown here is derived from an EMBL/GenBank/DDBJ whole genome shotgun (WGS) entry which is preliminary data.</text>
</comment>
<organism evidence="4 5">
    <name type="scientific">Sulfoacidibacillus ferrooxidans</name>
    <dbReference type="NCBI Taxonomy" id="2005001"/>
    <lineage>
        <taxon>Bacteria</taxon>
        <taxon>Bacillati</taxon>
        <taxon>Bacillota</taxon>
        <taxon>Bacilli</taxon>
        <taxon>Bacillales</taxon>
        <taxon>Alicyclobacillaceae</taxon>
        <taxon>Sulfoacidibacillus</taxon>
    </lineage>
</organism>
<dbReference type="PANTHER" id="PTHR34654">
    <property type="entry name" value="UPF0109 PROTEIN SCO5592"/>
    <property type="match status" value="1"/>
</dbReference>
<dbReference type="PANTHER" id="PTHR34654:SF1">
    <property type="entry name" value="RNA-BINDING PROTEIN KHPA"/>
    <property type="match status" value="1"/>
</dbReference>
<name>A0A9X1VAE1_9BACL</name>
<dbReference type="GO" id="GO:0003723">
    <property type="term" value="F:RNA binding"/>
    <property type="evidence" value="ECO:0007669"/>
    <property type="project" value="UniProtKB-UniRule"/>
</dbReference>
<dbReference type="InterPro" id="IPR009019">
    <property type="entry name" value="KH_sf_prok-type"/>
</dbReference>
<keyword evidence="3" id="KW-0133">Cell shape</keyword>
<dbReference type="GO" id="GO:0071555">
    <property type="term" value="P:cell wall organization"/>
    <property type="evidence" value="ECO:0007669"/>
    <property type="project" value="UniProtKB-KW"/>
</dbReference>
<protein>
    <recommendedName>
        <fullName evidence="3">RNA-binding protein KhpA</fullName>
    </recommendedName>
    <alternativeName>
        <fullName evidence="3">KH-domain protein A</fullName>
    </alternativeName>
</protein>
<keyword evidence="5" id="KW-1185">Reference proteome</keyword>
<reference evidence="4" key="1">
    <citation type="submission" date="2022-03" db="EMBL/GenBank/DDBJ databases">
        <title>Draft Genome Sequence of Firmicute Strain S0AB, a Heterotrophic Iron/Sulfur-Oxidizing Extreme Acidophile.</title>
        <authorList>
            <person name="Vergara E."/>
            <person name="Pakostova E."/>
            <person name="Johnson D.B."/>
            <person name="Holmes D.S."/>
        </authorList>
    </citation>
    <scope>NUCLEOTIDE SEQUENCE</scope>
    <source>
        <strain evidence="4">S0AB</strain>
    </source>
</reference>
<proteinExistence type="inferred from homology"/>
<dbReference type="AlphaFoldDB" id="A0A9X1VAE1"/>
<dbReference type="GO" id="GO:0009252">
    <property type="term" value="P:peptidoglycan biosynthetic process"/>
    <property type="evidence" value="ECO:0007669"/>
    <property type="project" value="UniProtKB-UniRule"/>
</dbReference>
<evidence type="ECO:0000256" key="2">
    <source>
        <dbReference type="ARBA" id="ARBA00022884"/>
    </source>
</evidence>
<evidence type="ECO:0000313" key="4">
    <source>
        <dbReference type="EMBL" id="MCI0184140.1"/>
    </source>
</evidence>
<dbReference type="RefSeq" id="WP_241715507.1">
    <property type="nucleotide sequence ID" value="NZ_JALBUF010000009.1"/>
</dbReference>
<dbReference type="Pfam" id="PF13083">
    <property type="entry name" value="KH_KhpA-B"/>
    <property type="match status" value="1"/>
</dbReference>
<dbReference type="SUPFAM" id="SSF54814">
    <property type="entry name" value="Prokaryotic type KH domain (KH-domain type II)"/>
    <property type="match status" value="1"/>
</dbReference>
<evidence type="ECO:0000313" key="5">
    <source>
        <dbReference type="Proteomes" id="UP001139263"/>
    </source>
</evidence>
<dbReference type="GO" id="GO:0005737">
    <property type="term" value="C:cytoplasm"/>
    <property type="evidence" value="ECO:0007669"/>
    <property type="project" value="UniProtKB-SubCell"/>
</dbReference>
<dbReference type="HAMAP" id="MF_00088">
    <property type="entry name" value="KhpA"/>
    <property type="match status" value="1"/>
</dbReference>